<dbReference type="InterPro" id="IPR019236">
    <property type="entry name" value="APP1_cat"/>
</dbReference>
<evidence type="ECO:0000313" key="2">
    <source>
        <dbReference type="EMBL" id="UXX81057.1"/>
    </source>
</evidence>
<protein>
    <submittedName>
        <fullName evidence="2">App1 family protein</fullName>
    </submittedName>
</protein>
<dbReference type="PANTHER" id="PTHR28208">
    <property type="entry name" value="PHOSPHATIDATE PHOSPHATASE APP1"/>
    <property type="match status" value="1"/>
</dbReference>
<accession>A0ABY6D4H7</accession>
<dbReference type="EMBL" id="CP106735">
    <property type="protein sequence ID" value="UXX81057.1"/>
    <property type="molecule type" value="Genomic_DNA"/>
</dbReference>
<evidence type="ECO:0000259" key="1">
    <source>
        <dbReference type="Pfam" id="PF09949"/>
    </source>
</evidence>
<dbReference type="Proteomes" id="UP001062165">
    <property type="component" value="Chromosome"/>
</dbReference>
<proteinExistence type="predicted"/>
<organism evidence="2 3">
    <name type="scientific">Reichenbachiella carrageenanivorans</name>
    <dbReference type="NCBI Taxonomy" id="2979869"/>
    <lineage>
        <taxon>Bacteria</taxon>
        <taxon>Pseudomonadati</taxon>
        <taxon>Bacteroidota</taxon>
        <taxon>Cytophagia</taxon>
        <taxon>Cytophagales</taxon>
        <taxon>Reichenbachiellaceae</taxon>
        <taxon>Reichenbachiella</taxon>
    </lineage>
</organism>
<reference evidence="2" key="1">
    <citation type="submission" date="2022-10" db="EMBL/GenBank/DDBJ databases">
        <title>Comparative genomics and taxonomic characterization of three novel marine species of genus Reichenbachiella exhibiting antioxidant and polysaccharide degradation activities.</title>
        <authorList>
            <person name="Muhammad N."/>
            <person name="Lee Y.-J."/>
            <person name="Ko J."/>
            <person name="Kim S.-G."/>
        </authorList>
    </citation>
    <scope>NUCLEOTIDE SEQUENCE</scope>
    <source>
        <strain evidence="2">Wsw4-B4</strain>
    </source>
</reference>
<keyword evidence="3" id="KW-1185">Reference proteome</keyword>
<sequence>MGLKKRDHTPVVWQVSSIHLNNRTFISGVLLNKAPFSFSKKTGKLQHAWKVVLSYFTKVYANKKIWITTNLSTQTTFTDSFGSFFIFTTHQAQGTIDIRTTAQGRPLTIMQNYPVEFLNTDSPFDIISDIDDTIIVSHTASFLQRIRTILFKLPFERKTVKYAAQLFEESEKLHARLYYVSKSESNLFELIASIIHANQLPKGVMILTPYLSIRQLMTSKKGFDFKANNIKFILENTGNKKYILLGDDTQKDMEVYAKIIKDHPERILKVYIRKTKSKSSIMQNTLWQKLKSTGVPTLYFDHDAEIDINSELIKLDV</sequence>
<dbReference type="PANTHER" id="PTHR28208:SF3">
    <property type="entry name" value="PHOSPHATIDATE PHOSPHATASE APP1"/>
    <property type="match status" value="1"/>
</dbReference>
<name>A0ABY6D4H7_9BACT</name>
<dbReference type="InterPro" id="IPR052935">
    <property type="entry name" value="Mg2+_PAP"/>
</dbReference>
<dbReference type="RefSeq" id="WP_263052786.1">
    <property type="nucleotide sequence ID" value="NZ_CP106735.1"/>
</dbReference>
<gene>
    <name evidence="2" type="ORF">N7E81_08085</name>
</gene>
<dbReference type="Pfam" id="PF09949">
    <property type="entry name" value="APP1_cat"/>
    <property type="match status" value="1"/>
</dbReference>
<feature type="domain" description="Phosphatidate phosphatase APP1 catalytic" evidence="1">
    <location>
        <begin position="125"/>
        <end position="274"/>
    </location>
</feature>
<evidence type="ECO:0000313" key="3">
    <source>
        <dbReference type="Proteomes" id="UP001062165"/>
    </source>
</evidence>